<accession>A0ABR4R8Q6</accession>
<dbReference type="EMBL" id="JGWH01000174">
    <property type="protein sequence ID" value="KCV30789.1"/>
    <property type="molecule type" value="Genomic_DNA"/>
</dbReference>
<evidence type="ECO:0000313" key="2">
    <source>
        <dbReference type="Proteomes" id="UP000025756"/>
    </source>
</evidence>
<sequence length="234" mass="26149">MLDTPQARHGRSGGTMIERPLFFNGPMVRAILAGTKTQTRRGKGLEYFSRPENDPEGWLCARVAEGHAFMAYKHMPHERAVKCPYGQPGDRLWVRETWAYGIHAMAAYRDEDGPFVYAAGGTTQGRLGDRWRPSIHMPRSACRLVLEITGVRVERLQDISEADAMAEGCSPAWLDAGGNTTVHTEAPPTYRQGFARLWREINGDGAWPANPWVWVVEFTAQALGNRPQKEPACL</sequence>
<dbReference type="Proteomes" id="UP000025756">
    <property type="component" value="Unassembled WGS sequence"/>
</dbReference>
<name>A0ABR4R8Q6_BORBO</name>
<evidence type="ECO:0000313" key="1">
    <source>
        <dbReference type="EMBL" id="KCV30789.1"/>
    </source>
</evidence>
<organism evidence="1 2">
    <name type="scientific">Bordetella bronchiseptica 00-P-2796</name>
    <dbReference type="NCBI Taxonomy" id="1331199"/>
    <lineage>
        <taxon>Bacteria</taxon>
        <taxon>Pseudomonadati</taxon>
        <taxon>Pseudomonadota</taxon>
        <taxon>Betaproteobacteria</taxon>
        <taxon>Burkholderiales</taxon>
        <taxon>Alcaligenaceae</taxon>
        <taxon>Bordetella</taxon>
    </lineage>
</organism>
<gene>
    <name evidence="1" type="ORF">L490_1474</name>
</gene>
<keyword evidence="2" id="KW-1185">Reference proteome</keyword>
<reference evidence="1 2" key="1">
    <citation type="submission" date="2014-03" db="EMBL/GenBank/DDBJ databases">
        <title>Genome sequence of Bordetella bronchiseptica.</title>
        <authorList>
            <person name="Harvill E."/>
            <person name="Goodfield L.L."/>
            <person name="Ivanov Y.V."/>
            <person name="Meyer J.A."/>
            <person name="Muse S.J."/>
            <person name="Jacobs N."/>
            <person name="Bendor L."/>
            <person name="Smallridge W.E."/>
            <person name="Brinkac L.M."/>
            <person name="Sanka R."/>
            <person name="Kim M."/>
            <person name="Losada L."/>
        </authorList>
    </citation>
    <scope>NUCLEOTIDE SEQUENCE [LARGE SCALE GENOMIC DNA]</scope>
    <source>
        <strain evidence="1 2">00-P-2796</strain>
    </source>
</reference>
<comment type="caution">
    <text evidence="1">The sequence shown here is derived from an EMBL/GenBank/DDBJ whole genome shotgun (WGS) entry which is preliminary data.</text>
</comment>
<proteinExistence type="predicted"/>
<protein>
    <submittedName>
        <fullName evidence="1">N-acetyltransferase YedL</fullName>
    </submittedName>
</protein>